<gene>
    <name evidence="4" type="ORF">F1189_21040</name>
</gene>
<dbReference type="AlphaFoldDB" id="A0A5M6IPA3"/>
<dbReference type="Pfam" id="PF00072">
    <property type="entry name" value="Response_reg"/>
    <property type="match status" value="1"/>
</dbReference>
<accession>A0A5M6IPA3</accession>
<dbReference type="SUPFAM" id="SSF52172">
    <property type="entry name" value="CheY-like"/>
    <property type="match status" value="1"/>
</dbReference>
<dbReference type="Gene3D" id="3.40.50.2300">
    <property type="match status" value="1"/>
</dbReference>
<evidence type="ECO:0000256" key="1">
    <source>
        <dbReference type="ARBA" id="ARBA00022553"/>
    </source>
</evidence>
<dbReference type="Proteomes" id="UP000325255">
    <property type="component" value="Unassembled WGS sequence"/>
</dbReference>
<keyword evidence="1 2" id="KW-0597">Phosphoprotein</keyword>
<sequence length="125" mass="13502">MGTRVLVVDDAATVRLFYRGVLTAIGCKVDEAWNGAEGLEKALRDPPDLMLVDVNMPHLDGYGFLRAVRQEPELQAIPAVMISTESTAADAAQAYAVGANMYLHKPVRPERLSGLVRVLLGMPPA</sequence>
<organism evidence="4 5">
    <name type="scientific">Rhodovastum atsumiense</name>
    <dbReference type="NCBI Taxonomy" id="504468"/>
    <lineage>
        <taxon>Bacteria</taxon>
        <taxon>Pseudomonadati</taxon>
        <taxon>Pseudomonadota</taxon>
        <taxon>Alphaproteobacteria</taxon>
        <taxon>Acetobacterales</taxon>
        <taxon>Acetobacteraceae</taxon>
        <taxon>Rhodovastum</taxon>
    </lineage>
</organism>
<dbReference type="PANTHER" id="PTHR44591:SF25">
    <property type="entry name" value="CHEMOTAXIS TWO-COMPONENT RESPONSE REGULATOR"/>
    <property type="match status" value="1"/>
</dbReference>
<evidence type="ECO:0000256" key="2">
    <source>
        <dbReference type="PROSITE-ProRule" id="PRU00169"/>
    </source>
</evidence>
<evidence type="ECO:0000313" key="5">
    <source>
        <dbReference type="Proteomes" id="UP000325255"/>
    </source>
</evidence>
<dbReference type="SMART" id="SM00448">
    <property type="entry name" value="REC"/>
    <property type="match status" value="1"/>
</dbReference>
<reference evidence="4 5" key="1">
    <citation type="submission" date="2019-09" db="EMBL/GenBank/DDBJ databases">
        <title>Genome sequence of Rhodovastum atsumiense, a diverse member of the Acetobacteraceae family of non-sulfur purple photosynthetic bacteria.</title>
        <authorList>
            <person name="Meyer T."/>
            <person name="Kyndt J."/>
        </authorList>
    </citation>
    <scope>NUCLEOTIDE SEQUENCE [LARGE SCALE GENOMIC DNA]</scope>
    <source>
        <strain evidence="4 5">DSM 21279</strain>
    </source>
</reference>
<dbReference type="InterPro" id="IPR050595">
    <property type="entry name" value="Bact_response_regulator"/>
</dbReference>
<dbReference type="GO" id="GO:0000160">
    <property type="term" value="P:phosphorelay signal transduction system"/>
    <property type="evidence" value="ECO:0007669"/>
    <property type="project" value="InterPro"/>
</dbReference>
<keyword evidence="5" id="KW-1185">Reference proteome</keyword>
<dbReference type="InterPro" id="IPR011006">
    <property type="entry name" value="CheY-like_superfamily"/>
</dbReference>
<evidence type="ECO:0000313" key="4">
    <source>
        <dbReference type="EMBL" id="KAA5610103.1"/>
    </source>
</evidence>
<dbReference type="InterPro" id="IPR001789">
    <property type="entry name" value="Sig_transdc_resp-reg_receiver"/>
</dbReference>
<protein>
    <submittedName>
        <fullName evidence="4">Response regulator</fullName>
    </submittedName>
</protein>
<proteinExistence type="predicted"/>
<dbReference type="PANTHER" id="PTHR44591">
    <property type="entry name" value="STRESS RESPONSE REGULATOR PROTEIN 1"/>
    <property type="match status" value="1"/>
</dbReference>
<dbReference type="EMBL" id="VWPK01000038">
    <property type="protein sequence ID" value="KAA5610103.1"/>
    <property type="molecule type" value="Genomic_DNA"/>
</dbReference>
<comment type="caution">
    <text evidence="4">The sequence shown here is derived from an EMBL/GenBank/DDBJ whole genome shotgun (WGS) entry which is preliminary data.</text>
</comment>
<name>A0A5M6IPA3_9PROT</name>
<feature type="modified residue" description="4-aspartylphosphate" evidence="2">
    <location>
        <position position="53"/>
    </location>
</feature>
<dbReference type="PROSITE" id="PS50110">
    <property type="entry name" value="RESPONSE_REGULATORY"/>
    <property type="match status" value="1"/>
</dbReference>
<dbReference type="OrthoDB" id="9800897at2"/>
<feature type="domain" description="Response regulatory" evidence="3">
    <location>
        <begin position="4"/>
        <end position="120"/>
    </location>
</feature>
<dbReference type="RefSeq" id="WP_150042845.1">
    <property type="nucleotide sequence ID" value="NZ_OW485601.1"/>
</dbReference>
<evidence type="ECO:0000259" key="3">
    <source>
        <dbReference type="PROSITE" id="PS50110"/>
    </source>
</evidence>